<feature type="region of interest" description="Disordered" evidence="4">
    <location>
        <begin position="1"/>
        <end position="49"/>
    </location>
</feature>
<keyword evidence="3" id="KW-0804">Transcription</keyword>
<name>A0A2M9BYX4_9MICO</name>
<evidence type="ECO:0000313" key="7">
    <source>
        <dbReference type="Proteomes" id="UP000230161"/>
    </source>
</evidence>
<feature type="domain" description="HTH araC/xylS-type" evidence="5">
    <location>
        <begin position="171"/>
        <end position="272"/>
    </location>
</feature>
<comment type="caution">
    <text evidence="6">The sequence shown here is derived from an EMBL/GenBank/DDBJ whole genome shotgun (WGS) entry which is preliminary data.</text>
</comment>
<proteinExistence type="predicted"/>
<dbReference type="InterPro" id="IPR018060">
    <property type="entry name" value="HTH_AraC"/>
</dbReference>
<keyword evidence="7" id="KW-1185">Reference proteome</keyword>
<evidence type="ECO:0000256" key="4">
    <source>
        <dbReference type="SAM" id="MobiDB-lite"/>
    </source>
</evidence>
<dbReference type="GO" id="GO:0043565">
    <property type="term" value="F:sequence-specific DNA binding"/>
    <property type="evidence" value="ECO:0007669"/>
    <property type="project" value="InterPro"/>
</dbReference>
<dbReference type="EMBL" id="PGFB01000002">
    <property type="protein sequence ID" value="PJJ63283.1"/>
    <property type="molecule type" value="Genomic_DNA"/>
</dbReference>
<keyword evidence="2" id="KW-0238">DNA-binding</keyword>
<dbReference type="Pfam" id="PF12833">
    <property type="entry name" value="HTH_18"/>
    <property type="match status" value="1"/>
</dbReference>
<dbReference type="PANTHER" id="PTHR46796:SF15">
    <property type="entry name" value="BLL1074 PROTEIN"/>
    <property type="match status" value="1"/>
</dbReference>
<dbReference type="InterPro" id="IPR046532">
    <property type="entry name" value="DUF6597"/>
</dbReference>
<dbReference type="GO" id="GO:0003700">
    <property type="term" value="F:DNA-binding transcription factor activity"/>
    <property type="evidence" value="ECO:0007669"/>
    <property type="project" value="InterPro"/>
</dbReference>
<protein>
    <submittedName>
        <fullName evidence="6">Helix-turn-helix protein</fullName>
    </submittedName>
</protein>
<gene>
    <name evidence="6" type="ORF">CLV54_0945</name>
</gene>
<dbReference type="SMART" id="SM00342">
    <property type="entry name" value="HTH_ARAC"/>
    <property type="match status" value="1"/>
</dbReference>
<dbReference type="AlphaFoldDB" id="A0A2M9BYX4"/>
<evidence type="ECO:0000256" key="2">
    <source>
        <dbReference type="ARBA" id="ARBA00023125"/>
    </source>
</evidence>
<evidence type="ECO:0000313" key="6">
    <source>
        <dbReference type="EMBL" id="PJJ63283.1"/>
    </source>
</evidence>
<dbReference type="PROSITE" id="PS00041">
    <property type="entry name" value="HTH_ARAC_FAMILY_1"/>
    <property type="match status" value="2"/>
</dbReference>
<evidence type="ECO:0000256" key="1">
    <source>
        <dbReference type="ARBA" id="ARBA00023015"/>
    </source>
</evidence>
<dbReference type="Proteomes" id="UP000230161">
    <property type="component" value="Unassembled WGS sequence"/>
</dbReference>
<dbReference type="InterPro" id="IPR050204">
    <property type="entry name" value="AraC_XylS_family_regulators"/>
</dbReference>
<dbReference type="PROSITE" id="PS01124">
    <property type="entry name" value="HTH_ARAC_FAMILY_2"/>
    <property type="match status" value="1"/>
</dbReference>
<dbReference type="Gene3D" id="1.10.10.60">
    <property type="entry name" value="Homeodomain-like"/>
    <property type="match status" value="1"/>
</dbReference>
<dbReference type="Pfam" id="PF20240">
    <property type="entry name" value="DUF6597"/>
    <property type="match status" value="1"/>
</dbReference>
<reference evidence="6 7" key="1">
    <citation type="submission" date="2017-11" db="EMBL/GenBank/DDBJ databases">
        <title>Genomic Encyclopedia of Archaeal and Bacterial Type Strains, Phase II (KMG-II): From Individual Species to Whole Genera.</title>
        <authorList>
            <person name="Goeker M."/>
        </authorList>
    </citation>
    <scope>NUCLEOTIDE SEQUENCE [LARGE SCALE GENOMIC DNA]</scope>
    <source>
        <strain evidence="6 7">DSM 25625</strain>
    </source>
</reference>
<feature type="compositionally biased region" description="Basic and acidic residues" evidence="4">
    <location>
        <begin position="29"/>
        <end position="49"/>
    </location>
</feature>
<organism evidence="6 7">
    <name type="scientific">Compostimonas suwonensis</name>
    <dbReference type="NCBI Taxonomy" id="1048394"/>
    <lineage>
        <taxon>Bacteria</taxon>
        <taxon>Bacillati</taxon>
        <taxon>Actinomycetota</taxon>
        <taxon>Actinomycetes</taxon>
        <taxon>Micrococcales</taxon>
        <taxon>Microbacteriaceae</taxon>
        <taxon>Compostimonas</taxon>
    </lineage>
</organism>
<accession>A0A2M9BYX4</accession>
<sequence>MASDTPRSPPDAPGHDLHPTDAASAGLERNGHDPDPKRRRPDEYRERRIGGTRTPFTHLWMNRIGDEASRILPDNQSDLIVSSTGRAWLVGPATGVEVTELTPGTTLRGVRIGTAWLRPIVGVEATELTDRHLAFDELFSARLARRLADALWAGRFDDELARLLWPRAEADGRVAYAVRALASSGAPAVGVLAESIGVSARHLRRLVERETGLPPKLIHQVARLRRTIDHAASGTHVDIAQLAVAAGYSDQAHFAREARRFSGLTPTALVGRR</sequence>
<dbReference type="InterPro" id="IPR018062">
    <property type="entry name" value="HTH_AraC-typ_CS"/>
</dbReference>
<evidence type="ECO:0000259" key="5">
    <source>
        <dbReference type="PROSITE" id="PS01124"/>
    </source>
</evidence>
<dbReference type="PANTHER" id="PTHR46796">
    <property type="entry name" value="HTH-TYPE TRANSCRIPTIONAL ACTIVATOR RHAS-RELATED"/>
    <property type="match status" value="1"/>
</dbReference>
<keyword evidence="1" id="KW-0805">Transcription regulation</keyword>
<evidence type="ECO:0000256" key="3">
    <source>
        <dbReference type="ARBA" id="ARBA00023163"/>
    </source>
</evidence>